<keyword evidence="6 8" id="KW-0472">Membrane</keyword>
<comment type="subcellular location">
    <subcellularLocation>
        <location evidence="1">Cell membrane</location>
        <topology evidence="1">Multi-pass membrane protein</topology>
    </subcellularLocation>
</comment>
<evidence type="ECO:0000256" key="2">
    <source>
        <dbReference type="ARBA" id="ARBA00022475"/>
    </source>
</evidence>
<evidence type="ECO:0000313" key="9">
    <source>
        <dbReference type="EMBL" id="THG33888.1"/>
    </source>
</evidence>
<evidence type="ECO:0000256" key="3">
    <source>
        <dbReference type="ARBA" id="ARBA00022679"/>
    </source>
</evidence>
<keyword evidence="2" id="KW-1003">Cell membrane</keyword>
<feature type="transmembrane region" description="Helical" evidence="8">
    <location>
        <begin position="387"/>
        <end position="408"/>
    </location>
</feature>
<accession>A0A4S4FU73</accession>
<evidence type="ECO:0000256" key="1">
    <source>
        <dbReference type="ARBA" id="ARBA00004651"/>
    </source>
</evidence>
<evidence type="ECO:0000256" key="8">
    <source>
        <dbReference type="SAM" id="Phobius"/>
    </source>
</evidence>
<gene>
    <name evidence="9" type="ORF">E6C70_10625</name>
</gene>
<organism evidence="9 10">
    <name type="scientific">Orlajensenia flava</name>
    <dbReference type="NCBI Taxonomy" id="2565934"/>
    <lineage>
        <taxon>Bacteria</taxon>
        <taxon>Bacillati</taxon>
        <taxon>Actinomycetota</taxon>
        <taxon>Actinomycetes</taxon>
        <taxon>Micrococcales</taxon>
        <taxon>Microbacteriaceae</taxon>
        <taxon>Orlajensenia</taxon>
    </lineage>
</organism>
<feature type="transmembrane region" description="Helical" evidence="8">
    <location>
        <begin position="102"/>
        <end position="120"/>
    </location>
</feature>
<dbReference type="EMBL" id="SSSN01000007">
    <property type="protein sequence ID" value="THG33888.1"/>
    <property type="molecule type" value="Genomic_DNA"/>
</dbReference>
<keyword evidence="10" id="KW-1185">Reference proteome</keyword>
<evidence type="ECO:0000256" key="4">
    <source>
        <dbReference type="ARBA" id="ARBA00022692"/>
    </source>
</evidence>
<comment type="caution">
    <text evidence="9">The sequence shown here is derived from an EMBL/GenBank/DDBJ whole genome shotgun (WGS) entry which is preliminary data.</text>
</comment>
<dbReference type="Proteomes" id="UP000307380">
    <property type="component" value="Unassembled WGS sequence"/>
</dbReference>
<proteinExistence type="inferred from homology"/>
<feature type="transmembrane region" description="Helical" evidence="8">
    <location>
        <begin position="360"/>
        <end position="381"/>
    </location>
</feature>
<sequence>MGMNSSALAARGSRRTTLRGVLGSRRALITTFIALHAVFLIALAPVMVAGAALGDLPLYRHWALEALQGNSWAGIDRPWVYPIGALVPVVLPAILGAAPYQFVWFLLLTAANGVSLWILTDGGRRRSAYPAAWWWMAILLILSPVALLRLEAFTSPLVIVALVLISARPALASVLLTFAAWIKVWPAAVILSAVIVSTRRRVIAITAAVVSVGIVGAALLAGSGSHVLSFLTEQDSRGLQLESPLSTPWLWMAIQHVPGAEIYQNWALETREVAGPGDTWMIENASVLMVIAVVVIAGLLIWAHAQAPTRSAHLLLVGALALTTAFVVFNKVGSPQYMLWLAPIVVGGLANGWRTWRLPATLMAIIAVATTVVFPLFYMPLIAGDPAAATVLGIRNLLLVVLLGWAVWEIVRVAVTAPALAARPTTRSIPLPVE</sequence>
<dbReference type="Pfam" id="PF09594">
    <property type="entry name" value="GT87"/>
    <property type="match status" value="1"/>
</dbReference>
<feature type="transmembrane region" description="Helical" evidence="8">
    <location>
        <begin position="312"/>
        <end position="329"/>
    </location>
</feature>
<comment type="similarity">
    <text evidence="7">Belongs to the glycosyltransferase 87 family.</text>
</comment>
<protein>
    <submittedName>
        <fullName evidence="9">DUF2029 domain-containing protein</fullName>
    </submittedName>
</protein>
<name>A0A4S4FU73_9MICO</name>
<evidence type="ECO:0000256" key="7">
    <source>
        <dbReference type="ARBA" id="ARBA00024033"/>
    </source>
</evidence>
<keyword evidence="3" id="KW-0808">Transferase</keyword>
<feature type="transmembrane region" description="Helical" evidence="8">
    <location>
        <begin position="27"/>
        <end position="58"/>
    </location>
</feature>
<feature type="transmembrane region" description="Helical" evidence="8">
    <location>
        <begin position="285"/>
        <end position="305"/>
    </location>
</feature>
<feature type="transmembrane region" description="Helical" evidence="8">
    <location>
        <begin position="202"/>
        <end position="221"/>
    </location>
</feature>
<dbReference type="GO" id="GO:0005886">
    <property type="term" value="C:plasma membrane"/>
    <property type="evidence" value="ECO:0007669"/>
    <property type="project" value="UniProtKB-SubCell"/>
</dbReference>
<reference evidence="9 10" key="1">
    <citation type="submission" date="2019-04" db="EMBL/GenBank/DDBJ databases">
        <authorList>
            <person name="Jiang L."/>
        </authorList>
    </citation>
    <scope>NUCLEOTIDE SEQUENCE [LARGE SCALE GENOMIC DNA]</scope>
    <source>
        <strain evidence="9 10">YIM 131861</strain>
    </source>
</reference>
<keyword evidence="4 8" id="KW-0812">Transmembrane</keyword>
<dbReference type="AlphaFoldDB" id="A0A4S4FU73"/>
<evidence type="ECO:0000313" key="10">
    <source>
        <dbReference type="Proteomes" id="UP000307380"/>
    </source>
</evidence>
<keyword evidence="5 8" id="KW-1133">Transmembrane helix</keyword>
<dbReference type="InterPro" id="IPR018584">
    <property type="entry name" value="GT87"/>
</dbReference>
<feature type="transmembrane region" description="Helical" evidence="8">
    <location>
        <begin position="335"/>
        <end position="353"/>
    </location>
</feature>
<feature type="transmembrane region" description="Helical" evidence="8">
    <location>
        <begin position="170"/>
        <end position="195"/>
    </location>
</feature>
<feature type="transmembrane region" description="Helical" evidence="8">
    <location>
        <begin position="132"/>
        <end position="150"/>
    </location>
</feature>
<dbReference type="GO" id="GO:0016758">
    <property type="term" value="F:hexosyltransferase activity"/>
    <property type="evidence" value="ECO:0007669"/>
    <property type="project" value="InterPro"/>
</dbReference>
<dbReference type="OrthoDB" id="581198at2"/>
<evidence type="ECO:0000256" key="5">
    <source>
        <dbReference type="ARBA" id="ARBA00022989"/>
    </source>
</evidence>
<evidence type="ECO:0000256" key="6">
    <source>
        <dbReference type="ARBA" id="ARBA00023136"/>
    </source>
</evidence>